<dbReference type="Proteomes" id="UP001148838">
    <property type="component" value="Unassembled WGS sequence"/>
</dbReference>
<gene>
    <name evidence="1" type="ORF">ANN_03207</name>
</gene>
<sequence>MKLLKPSALILSRIWIFLPYHMGSLLQQTAWLYSFCIYSRVTVFSHVIAHLELLNHRRGNMNASMFRRTGIKSPETAPKRLKSFQ</sequence>
<proteinExistence type="predicted"/>
<accession>A0ABQ8TYC8</accession>
<evidence type="ECO:0000313" key="2">
    <source>
        <dbReference type="Proteomes" id="UP001148838"/>
    </source>
</evidence>
<dbReference type="EMBL" id="JAJSOF020000001">
    <property type="protein sequence ID" value="KAJ4451736.1"/>
    <property type="molecule type" value="Genomic_DNA"/>
</dbReference>
<reference evidence="1 2" key="1">
    <citation type="journal article" date="2022" name="Allergy">
        <title>Genome assembly and annotation of Periplaneta americana reveal a comprehensive cockroach allergen profile.</title>
        <authorList>
            <person name="Wang L."/>
            <person name="Xiong Q."/>
            <person name="Saelim N."/>
            <person name="Wang L."/>
            <person name="Nong W."/>
            <person name="Wan A.T."/>
            <person name="Shi M."/>
            <person name="Liu X."/>
            <person name="Cao Q."/>
            <person name="Hui J.H.L."/>
            <person name="Sookrung N."/>
            <person name="Leung T.F."/>
            <person name="Tungtrongchitr A."/>
            <person name="Tsui S.K.W."/>
        </authorList>
    </citation>
    <scope>NUCLEOTIDE SEQUENCE [LARGE SCALE GENOMIC DNA]</scope>
    <source>
        <strain evidence="1">PWHHKU_190912</strain>
    </source>
</reference>
<evidence type="ECO:0008006" key="3">
    <source>
        <dbReference type="Google" id="ProtNLM"/>
    </source>
</evidence>
<organism evidence="1 2">
    <name type="scientific">Periplaneta americana</name>
    <name type="common">American cockroach</name>
    <name type="synonym">Blatta americana</name>
    <dbReference type="NCBI Taxonomy" id="6978"/>
    <lineage>
        <taxon>Eukaryota</taxon>
        <taxon>Metazoa</taxon>
        <taxon>Ecdysozoa</taxon>
        <taxon>Arthropoda</taxon>
        <taxon>Hexapoda</taxon>
        <taxon>Insecta</taxon>
        <taxon>Pterygota</taxon>
        <taxon>Neoptera</taxon>
        <taxon>Polyneoptera</taxon>
        <taxon>Dictyoptera</taxon>
        <taxon>Blattodea</taxon>
        <taxon>Blattoidea</taxon>
        <taxon>Blattidae</taxon>
        <taxon>Blattinae</taxon>
        <taxon>Periplaneta</taxon>
    </lineage>
</organism>
<keyword evidence="2" id="KW-1185">Reference proteome</keyword>
<evidence type="ECO:0000313" key="1">
    <source>
        <dbReference type="EMBL" id="KAJ4451736.1"/>
    </source>
</evidence>
<protein>
    <recommendedName>
        <fullName evidence="3">Secreted protein</fullName>
    </recommendedName>
</protein>
<name>A0ABQ8TYC8_PERAM</name>
<comment type="caution">
    <text evidence="1">The sequence shown here is derived from an EMBL/GenBank/DDBJ whole genome shotgun (WGS) entry which is preliminary data.</text>
</comment>